<comment type="caution">
    <text evidence="4">The sequence shown here is derived from an EMBL/GenBank/DDBJ whole genome shotgun (WGS) entry which is preliminary data.</text>
</comment>
<reference evidence="4 5" key="1">
    <citation type="submission" date="2023-07" db="EMBL/GenBank/DDBJ databases">
        <authorList>
            <person name="Girao M."/>
            <person name="Carvalho M.F."/>
        </authorList>
    </citation>
    <scope>NUCLEOTIDE SEQUENCE [LARGE SCALE GENOMIC DNA]</scope>
    <source>
        <strain evidence="4 5">66/93</strain>
    </source>
</reference>
<accession>A0ABU7KSX9</accession>
<evidence type="ECO:0000256" key="3">
    <source>
        <dbReference type="ARBA" id="ARBA00023163"/>
    </source>
</evidence>
<keyword evidence="2" id="KW-0238">DNA-binding</keyword>
<gene>
    <name evidence="4" type="ORF">Q8A49_18080</name>
</gene>
<keyword evidence="3" id="KW-0804">Transcription</keyword>
<keyword evidence="1" id="KW-0805">Transcription regulation</keyword>
<dbReference type="InterPro" id="IPR036388">
    <property type="entry name" value="WH-like_DNA-bd_sf"/>
</dbReference>
<sequence>MNDDVDRERLMEWVERIASHLAATDGLPPVTGRILGWLMVCDPAEQSAGRIAEAIGASRGSMTPNLRQLTAVGFLEKVNRPGSRTALYRLTENAWQVVVDRQVAALAAFRAITSDGMALLGNGERAHRVRQADHVMERLQRALSREAQEERS</sequence>
<evidence type="ECO:0000313" key="5">
    <source>
        <dbReference type="Proteomes" id="UP001348641"/>
    </source>
</evidence>
<dbReference type="RefSeq" id="WP_330159442.1">
    <property type="nucleotide sequence ID" value="NZ_BAAAJA010000021.1"/>
</dbReference>
<dbReference type="InterPro" id="IPR052362">
    <property type="entry name" value="HTH-GbsR_regulator"/>
</dbReference>
<name>A0ABU7KSX9_9ACTN</name>
<dbReference type="SUPFAM" id="SSF46785">
    <property type="entry name" value="Winged helix' DNA-binding domain"/>
    <property type="match status" value="1"/>
</dbReference>
<dbReference type="Proteomes" id="UP001348641">
    <property type="component" value="Unassembled WGS sequence"/>
</dbReference>
<dbReference type="EMBL" id="JAUUCC010000046">
    <property type="protein sequence ID" value="MEE2052410.1"/>
    <property type="molecule type" value="Genomic_DNA"/>
</dbReference>
<organism evidence="4 5">
    <name type="scientific">Nocardiopsis tropica</name>
    <dbReference type="NCBI Taxonomy" id="109330"/>
    <lineage>
        <taxon>Bacteria</taxon>
        <taxon>Bacillati</taxon>
        <taxon>Actinomycetota</taxon>
        <taxon>Actinomycetes</taxon>
        <taxon>Streptosporangiales</taxon>
        <taxon>Nocardiopsidaceae</taxon>
        <taxon>Nocardiopsis</taxon>
    </lineage>
</organism>
<proteinExistence type="predicted"/>
<dbReference type="InterPro" id="IPR036390">
    <property type="entry name" value="WH_DNA-bd_sf"/>
</dbReference>
<protein>
    <submittedName>
        <fullName evidence="4">Transcriptional regulator</fullName>
    </submittedName>
</protein>
<evidence type="ECO:0000313" key="4">
    <source>
        <dbReference type="EMBL" id="MEE2052410.1"/>
    </source>
</evidence>
<dbReference type="PANTHER" id="PTHR38465:SF2">
    <property type="entry name" value="HTH-TYPE TRANSCRIPTIONAL REGULATOR MMPR5"/>
    <property type="match status" value="1"/>
</dbReference>
<evidence type="ECO:0000256" key="2">
    <source>
        <dbReference type="ARBA" id="ARBA00023125"/>
    </source>
</evidence>
<dbReference type="PANTHER" id="PTHR38465">
    <property type="entry name" value="HTH-TYPE TRANSCRIPTIONAL REGULATOR MJ1563-RELATED"/>
    <property type="match status" value="1"/>
</dbReference>
<dbReference type="Gene3D" id="1.10.10.10">
    <property type="entry name" value="Winged helix-like DNA-binding domain superfamily/Winged helix DNA-binding domain"/>
    <property type="match status" value="1"/>
</dbReference>
<evidence type="ECO:0000256" key="1">
    <source>
        <dbReference type="ARBA" id="ARBA00023015"/>
    </source>
</evidence>